<dbReference type="Pfam" id="PF13205">
    <property type="entry name" value="Big_5"/>
    <property type="match status" value="2"/>
</dbReference>
<dbReference type="RefSeq" id="WP_198538066.1">
    <property type="nucleotide sequence ID" value="NZ_JBHRTS010000001.1"/>
</dbReference>
<evidence type="ECO:0000256" key="1">
    <source>
        <dbReference type="ARBA" id="ARBA00022729"/>
    </source>
</evidence>
<dbReference type="PANTHER" id="PTHR42834">
    <property type="entry name" value="ENDONUCLEASE/EXONUCLEASE/PHOSPHATASE FAMILY PROTEIN (AFU_ORTHOLOGUE AFUA_3G09210)"/>
    <property type="match status" value="1"/>
</dbReference>
<dbReference type="Gene3D" id="3.60.10.10">
    <property type="entry name" value="Endonuclease/exonuclease/phosphatase"/>
    <property type="match status" value="1"/>
</dbReference>
<dbReference type="InterPro" id="IPR036691">
    <property type="entry name" value="Endo/exonu/phosph_ase_sf"/>
</dbReference>
<dbReference type="InterPro" id="IPR005135">
    <property type="entry name" value="Endo/exonuclease/phosphatase"/>
</dbReference>
<feature type="domain" description="SbsA Ig-like" evidence="3">
    <location>
        <begin position="346"/>
        <end position="448"/>
    </location>
</feature>
<dbReference type="CDD" id="cd04486">
    <property type="entry name" value="YhcR_OBF_like"/>
    <property type="match status" value="1"/>
</dbReference>
<name>A0ABV7J7C4_9GAMM</name>
<evidence type="ECO:0000313" key="5">
    <source>
        <dbReference type="EMBL" id="MFC3192997.1"/>
    </source>
</evidence>
<organism evidence="5 6">
    <name type="scientific">Marinicella sediminis</name>
    <dbReference type="NCBI Taxonomy" id="1792834"/>
    <lineage>
        <taxon>Bacteria</taxon>
        <taxon>Pseudomonadati</taxon>
        <taxon>Pseudomonadota</taxon>
        <taxon>Gammaproteobacteria</taxon>
        <taxon>Lysobacterales</taxon>
        <taxon>Marinicellaceae</taxon>
        <taxon>Marinicella</taxon>
    </lineage>
</organism>
<evidence type="ECO:0000259" key="3">
    <source>
        <dbReference type="Pfam" id="PF13205"/>
    </source>
</evidence>
<dbReference type="Pfam" id="PF19580">
    <property type="entry name" value="Exo_endo_phos_3"/>
    <property type="match status" value="1"/>
</dbReference>
<keyword evidence="1 2" id="KW-0732">Signal</keyword>
<dbReference type="EMBL" id="JBHRTS010000001">
    <property type="protein sequence ID" value="MFC3192997.1"/>
    <property type="molecule type" value="Genomic_DNA"/>
</dbReference>
<dbReference type="InterPro" id="IPR032812">
    <property type="entry name" value="SbsA_Ig"/>
</dbReference>
<feature type="domain" description="Endonuclease/exonuclease/phosphatase" evidence="4">
    <location>
        <begin position="707"/>
        <end position="979"/>
    </location>
</feature>
<proteinExistence type="predicted"/>
<dbReference type="PANTHER" id="PTHR42834:SF1">
    <property type="entry name" value="ENDONUCLEASE_EXONUCLEASE_PHOSPHATASE FAMILY PROTEIN (AFU_ORTHOLOGUE AFUA_3G09210)"/>
    <property type="match status" value="1"/>
</dbReference>
<keyword evidence="6" id="KW-1185">Reference proteome</keyword>
<feature type="signal peptide" evidence="2">
    <location>
        <begin position="1"/>
        <end position="22"/>
    </location>
</feature>
<reference evidence="6" key="1">
    <citation type="journal article" date="2019" name="Int. J. Syst. Evol. Microbiol.">
        <title>The Global Catalogue of Microorganisms (GCM) 10K type strain sequencing project: providing services to taxonomists for standard genome sequencing and annotation.</title>
        <authorList>
            <consortium name="The Broad Institute Genomics Platform"/>
            <consortium name="The Broad Institute Genome Sequencing Center for Infectious Disease"/>
            <person name="Wu L."/>
            <person name="Ma J."/>
        </authorList>
    </citation>
    <scope>NUCLEOTIDE SEQUENCE [LARGE SCALE GENOMIC DNA]</scope>
    <source>
        <strain evidence="6">KCTC 42953</strain>
    </source>
</reference>
<gene>
    <name evidence="5" type="ORF">ACFODZ_01965</name>
</gene>
<accession>A0ABV7J7C4</accession>
<protein>
    <submittedName>
        <fullName evidence="5">Ig-like domain-containing protein</fullName>
    </submittedName>
</protein>
<feature type="domain" description="SbsA Ig-like" evidence="3">
    <location>
        <begin position="232"/>
        <end position="325"/>
    </location>
</feature>
<sequence>MKRMKSLGLLVLTVAGIHTAIAADLLNESFETDGQGVRYTSTQEFIDTASDHWGRTDGSNISNFSGPYSGFDGTTFWAAEDVDDPDGNGLDTQTIYFENINITGHNNLQFLGLFAAGNESGPGASKYDAADVFKVQYRINGDGADPFTDGVCFAYENNGDASNEPIGLDADCDGESDGVAGRLGTSMTEYGFTIASTGFTMDLLVTVSVDAGEEELALDHLRVIGDPTGIDSPPVIISTTPGDSAVNVATSSQILVEFNETVDVAANAVNINCTLSGIQNLPAAPEAGITSLTLNPTDFTSTEDCTVTVNAASVSDVDGSADQLDGDGNGTPGDDFVFSFTLEPDVPPTVTGSYPANGSVGFGVADDLTIDFSESIDATATAATLVCSVSGAVSFSGLPLNDSTVMTLNPDNNLIDTETCDLTIAAAEVTDNDLTADNMESDEVISFTVGFPVVEIFDIQGAGLISPYDNSRVTTLDNIVTVLTPNGFYMQTPDARDDLDFTTSNGIFVYTQNPPTVAVGDQVDLTGDVTEYFGLTEFTNPFSYVLSVDSQGNPLPTAVLLNDSFPPNDPAQLVCPAEGLDYECLEGMWFNMPQGFVSSASIAFFGANRDDQLVRAGTARAFREPGIDYPGQPGLPVFDGNPELLEMDIDTLGLDLATNSHPAGSEISVTGVFGYDFEEYEIWPSQITLINENVIPSAVRDAGDEVTLASANMYRFFDDVDDPGDQDDGQVEDPVDYANRLLKLANYVVNDLKSPIILALQEVENINALNDLIMAISNAGGPAYTAELIEGNDRGGIDVAYLYQTALLSNVTLDQLGETEVIVGFDGALLHDRPPLHLRAEVSLVQGDFTINVLVVHLRSRGGIDDPSEGDRVRGKRLQQANSVAAMIDDIQTNHPGESLYVLGDFNAFQFSDGYVDVIGQITGEAVQAENLVWTPPQFAADPLHQAVQLLSPEQQYSFVFRGSAQVLDNAIMNDAGLMNLIEMQFVRGQADAGLDNEDDNSTSIRSSDHDGFVLFIKEDLDLIFRNGFD</sequence>
<evidence type="ECO:0000259" key="4">
    <source>
        <dbReference type="Pfam" id="PF19580"/>
    </source>
</evidence>
<dbReference type="SUPFAM" id="SSF56219">
    <property type="entry name" value="DNase I-like"/>
    <property type="match status" value="1"/>
</dbReference>
<comment type="caution">
    <text evidence="5">The sequence shown here is derived from an EMBL/GenBank/DDBJ whole genome shotgun (WGS) entry which is preliminary data.</text>
</comment>
<evidence type="ECO:0000256" key="2">
    <source>
        <dbReference type="SAM" id="SignalP"/>
    </source>
</evidence>
<dbReference type="Proteomes" id="UP001595533">
    <property type="component" value="Unassembled WGS sequence"/>
</dbReference>
<evidence type="ECO:0000313" key="6">
    <source>
        <dbReference type="Proteomes" id="UP001595533"/>
    </source>
</evidence>
<feature type="chain" id="PRO_5046949039" evidence="2">
    <location>
        <begin position="23"/>
        <end position="1030"/>
    </location>
</feature>